<evidence type="ECO:0000313" key="3">
    <source>
        <dbReference type="Proteomes" id="UP001235939"/>
    </source>
</evidence>
<organism evidence="2 3">
    <name type="scientific">Cordylochernes scorpioides</name>
    <dbReference type="NCBI Taxonomy" id="51811"/>
    <lineage>
        <taxon>Eukaryota</taxon>
        <taxon>Metazoa</taxon>
        <taxon>Ecdysozoa</taxon>
        <taxon>Arthropoda</taxon>
        <taxon>Chelicerata</taxon>
        <taxon>Arachnida</taxon>
        <taxon>Pseudoscorpiones</taxon>
        <taxon>Cheliferoidea</taxon>
        <taxon>Chernetidae</taxon>
        <taxon>Cordylochernes</taxon>
    </lineage>
</organism>
<name>A0ABY6LJ61_9ARAC</name>
<protein>
    <recommendedName>
        <fullName evidence="1">Mos1 transposase HTH domain-containing protein</fullName>
    </recommendedName>
</protein>
<proteinExistence type="predicted"/>
<feature type="domain" description="Mos1 transposase HTH" evidence="1">
    <location>
        <begin position="66"/>
        <end position="98"/>
    </location>
</feature>
<accession>A0ABY6LJ61</accession>
<dbReference type="InterPro" id="IPR041426">
    <property type="entry name" value="Mos1_HTH"/>
</dbReference>
<sequence>MTLYCARNKDICPPEGLIPTRRSNGKNQIDLSTNGGPDFAEEAHTVIPARFEDKIEHFLDCIEKQRVCIGFCFKLGKTASESFKILKQAFKEDALSQSRTF</sequence>
<evidence type="ECO:0000259" key="1">
    <source>
        <dbReference type="Pfam" id="PF17906"/>
    </source>
</evidence>
<reference evidence="2 3" key="1">
    <citation type="submission" date="2022-01" db="EMBL/GenBank/DDBJ databases">
        <title>A chromosomal length assembly of Cordylochernes scorpioides.</title>
        <authorList>
            <person name="Zeh D."/>
            <person name="Zeh J."/>
        </authorList>
    </citation>
    <scope>NUCLEOTIDE SEQUENCE [LARGE SCALE GENOMIC DNA]</scope>
    <source>
        <strain evidence="2">IN4F17</strain>
        <tissue evidence="2">Whole Body</tissue>
    </source>
</reference>
<dbReference type="Gene3D" id="1.10.10.1450">
    <property type="match status" value="1"/>
</dbReference>
<evidence type="ECO:0000313" key="2">
    <source>
        <dbReference type="EMBL" id="UYV80452.1"/>
    </source>
</evidence>
<gene>
    <name evidence="2" type="ORF">LAZ67_19000212</name>
</gene>
<keyword evidence="3" id="KW-1185">Reference proteome</keyword>
<dbReference type="Proteomes" id="UP001235939">
    <property type="component" value="Chromosome 19"/>
</dbReference>
<dbReference type="Pfam" id="PF17906">
    <property type="entry name" value="HTH_48"/>
    <property type="match status" value="1"/>
</dbReference>
<dbReference type="EMBL" id="CP092881">
    <property type="protein sequence ID" value="UYV80452.1"/>
    <property type="molecule type" value="Genomic_DNA"/>
</dbReference>